<proteinExistence type="predicted"/>
<accession>A0A233RX63</accession>
<feature type="domain" description="DSBA-like thioredoxin" evidence="1">
    <location>
        <begin position="4"/>
        <end position="206"/>
    </location>
</feature>
<dbReference type="InterPro" id="IPR001853">
    <property type="entry name" value="DSBA-like_thioredoxin_dom"/>
</dbReference>
<dbReference type="AlphaFoldDB" id="A0A233RX63"/>
<dbReference type="CDD" id="cd03024">
    <property type="entry name" value="DsbA_FrnE"/>
    <property type="match status" value="1"/>
</dbReference>
<dbReference type="Gene3D" id="3.40.30.10">
    <property type="entry name" value="Glutaredoxin"/>
    <property type="match status" value="1"/>
</dbReference>
<protein>
    <recommendedName>
        <fullName evidence="1">DSBA-like thioredoxin domain-containing protein</fullName>
    </recommendedName>
</protein>
<dbReference type="Proteomes" id="UP000215483">
    <property type="component" value="Unassembled WGS sequence"/>
</dbReference>
<reference evidence="2 3" key="1">
    <citation type="submission" date="2016-07" db="EMBL/GenBank/DDBJ databases">
        <title>Draft genome of Streptomyces diastatochromogenes.</title>
        <authorList>
            <person name="Podduturi R."/>
            <person name="Lukassen M.B."/>
            <person name="Clausen N."/>
            <person name="Nielsen J.L."/>
            <person name="Jorgensen N.O."/>
        </authorList>
    </citation>
    <scope>NUCLEOTIDE SEQUENCE [LARGE SCALE GENOMIC DNA]</scope>
    <source>
        <strain evidence="2 3">DSM 40608</strain>
    </source>
</reference>
<dbReference type="RefSeq" id="WP_094222432.1">
    <property type="nucleotide sequence ID" value="NZ_MCGQ01000058.1"/>
</dbReference>
<dbReference type="OrthoDB" id="9799122at2"/>
<dbReference type="EMBL" id="MCGQ01000058">
    <property type="protein sequence ID" value="OXY87997.1"/>
    <property type="molecule type" value="Genomic_DNA"/>
</dbReference>
<name>A0A233RX63_STRDA</name>
<dbReference type="PANTHER" id="PTHR13887:SF41">
    <property type="entry name" value="THIOREDOXIN SUPERFAMILY PROTEIN"/>
    <property type="match status" value="1"/>
</dbReference>
<dbReference type="PANTHER" id="PTHR13887">
    <property type="entry name" value="GLUTATHIONE S-TRANSFERASE KAPPA"/>
    <property type="match status" value="1"/>
</dbReference>
<organism evidence="2 3">
    <name type="scientific">Streptomyces diastatochromogenes</name>
    <dbReference type="NCBI Taxonomy" id="42236"/>
    <lineage>
        <taxon>Bacteria</taxon>
        <taxon>Bacillati</taxon>
        <taxon>Actinomycetota</taxon>
        <taxon>Actinomycetes</taxon>
        <taxon>Kitasatosporales</taxon>
        <taxon>Streptomycetaceae</taxon>
        <taxon>Streptomyces</taxon>
    </lineage>
</organism>
<gene>
    <name evidence="2" type="ORF">BEK98_42860</name>
</gene>
<dbReference type="GO" id="GO:0016491">
    <property type="term" value="F:oxidoreductase activity"/>
    <property type="evidence" value="ECO:0007669"/>
    <property type="project" value="InterPro"/>
</dbReference>
<dbReference type="SUPFAM" id="SSF52833">
    <property type="entry name" value="Thioredoxin-like"/>
    <property type="match status" value="1"/>
</dbReference>
<dbReference type="Pfam" id="PF01323">
    <property type="entry name" value="DSBA"/>
    <property type="match status" value="1"/>
</dbReference>
<evidence type="ECO:0000313" key="2">
    <source>
        <dbReference type="EMBL" id="OXY87997.1"/>
    </source>
</evidence>
<evidence type="ECO:0000259" key="1">
    <source>
        <dbReference type="Pfam" id="PF01323"/>
    </source>
</evidence>
<dbReference type="InterPro" id="IPR036249">
    <property type="entry name" value="Thioredoxin-like_sf"/>
</dbReference>
<sequence length="225" mass="24344">MINLDVFSDLICPWCYIGGRRLQKAVDIVQERTGQEFRIRHHAFELNPEMPAAGMDRRAYRSEKFGSWERSRQMDAGTVPAGRDEGIVFDYEAIARTPNTRAGHRLIALAEREAQSGAAMADRLLVAYFSEGQDVGDVAVLARIGKEMGLGDDVAAQLADPALETAVAEDEQLAAYLGLRGVPLLIVGDKAINGAVGTDALVEILQRQATEVPDGAVCEDGVCSL</sequence>
<evidence type="ECO:0000313" key="3">
    <source>
        <dbReference type="Proteomes" id="UP000215483"/>
    </source>
</evidence>
<keyword evidence="3" id="KW-1185">Reference proteome</keyword>
<comment type="caution">
    <text evidence="2">The sequence shown here is derived from an EMBL/GenBank/DDBJ whole genome shotgun (WGS) entry which is preliminary data.</text>
</comment>